<sequence length="113" mass="12218">MGTVFMAKPDGKCKQEVALSYQAKMTQRGYVVVPKVSQATAVKAKPVEAVEGQNEVEVIPEYDPISIKMAADIMGKHGSTIRKYMKDGKLKNIGESGSPLVCKNQVAELMSGE</sequence>
<evidence type="ECO:0008006" key="2">
    <source>
        <dbReference type="Google" id="ProtNLM"/>
    </source>
</evidence>
<gene>
    <name evidence="1" type="ORF">S01H1_49980</name>
</gene>
<protein>
    <recommendedName>
        <fullName evidence="2">Helix-turn-helix domain-containing protein</fullName>
    </recommendedName>
</protein>
<reference evidence="1" key="1">
    <citation type="journal article" date="2014" name="Front. Microbiol.">
        <title>High frequency of phylogenetically diverse reductive dehalogenase-homologous genes in deep subseafloor sedimentary metagenomes.</title>
        <authorList>
            <person name="Kawai M."/>
            <person name="Futagami T."/>
            <person name="Toyoda A."/>
            <person name="Takaki Y."/>
            <person name="Nishi S."/>
            <person name="Hori S."/>
            <person name="Arai W."/>
            <person name="Tsubouchi T."/>
            <person name="Morono Y."/>
            <person name="Uchiyama I."/>
            <person name="Ito T."/>
            <person name="Fujiyama A."/>
            <person name="Inagaki F."/>
            <person name="Takami H."/>
        </authorList>
    </citation>
    <scope>NUCLEOTIDE SEQUENCE</scope>
    <source>
        <strain evidence="1">Expedition CK06-06</strain>
    </source>
</reference>
<evidence type="ECO:0000313" key="1">
    <source>
        <dbReference type="EMBL" id="GAG26368.1"/>
    </source>
</evidence>
<name>X0WPC1_9ZZZZ</name>
<dbReference type="EMBL" id="BARS01032184">
    <property type="protein sequence ID" value="GAG26368.1"/>
    <property type="molecule type" value="Genomic_DNA"/>
</dbReference>
<organism evidence="1">
    <name type="scientific">marine sediment metagenome</name>
    <dbReference type="NCBI Taxonomy" id="412755"/>
    <lineage>
        <taxon>unclassified sequences</taxon>
        <taxon>metagenomes</taxon>
        <taxon>ecological metagenomes</taxon>
    </lineage>
</organism>
<comment type="caution">
    <text evidence="1">The sequence shown here is derived from an EMBL/GenBank/DDBJ whole genome shotgun (WGS) entry which is preliminary data.</text>
</comment>
<dbReference type="AlphaFoldDB" id="X0WPC1"/>
<accession>X0WPC1</accession>
<proteinExistence type="predicted"/>